<evidence type="ECO:0000313" key="2">
    <source>
        <dbReference type="EMBL" id="GAG15952.1"/>
    </source>
</evidence>
<dbReference type="EMBL" id="BARS01032551">
    <property type="protein sequence ID" value="GAG15952.1"/>
    <property type="molecule type" value="Genomic_DNA"/>
</dbReference>
<sequence length="58" mass="6241">MEPGRTGEQAMSDSSQYEAGYAAGWDDARNGRAEPASTVSPYWNGYHDGATDARGHYA</sequence>
<name>X0VY11_9ZZZZ</name>
<comment type="caution">
    <text evidence="2">The sequence shown here is derived from an EMBL/GenBank/DDBJ whole genome shotgun (WGS) entry which is preliminary data.</text>
</comment>
<dbReference type="AlphaFoldDB" id="X0VY11"/>
<organism evidence="2">
    <name type="scientific">marine sediment metagenome</name>
    <dbReference type="NCBI Taxonomy" id="412755"/>
    <lineage>
        <taxon>unclassified sequences</taxon>
        <taxon>metagenomes</taxon>
        <taxon>ecological metagenomes</taxon>
    </lineage>
</organism>
<accession>X0VY11</accession>
<feature type="compositionally biased region" description="Basic and acidic residues" evidence="1">
    <location>
        <begin position="49"/>
        <end position="58"/>
    </location>
</feature>
<protein>
    <submittedName>
        <fullName evidence="2">Uncharacterized protein</fullName>
    </submittedName>
</protein>
<reference evidence="2" key="1">
    <citation type="journal article" date="2014" name="Front. Microbiol.">
        <title>High frequency of phylogenetically diverse reductive dehalogenase-homologous genes in deep subseafloor sedimentary metagenomes.</title>
        <authorList>
            <person name="Kawai M."/>
            <person name="Futagami T."/>
            <person name="Toyoda A."/>
            <person name="Takaki Y."/>
            <person name="Nishi S."/>
            <person name="Hori S."/>
            <person name="Arai W."/>
            <person name="Tsubouchi T."/>
            <person name="Morono Y."/>
            <person name="Uchiyama I."/>
            <person name="Ito T."/>
            <person name="Fujiyama A."/>
            <person name="Inagaki F."/>
            <person name="Takami H."/>
        </authorList>
    </citation>
    <scope>NUCLEOTIDE SEQUENCE</scope>
    <source>
        <strain evidence="2">Expedition CK06-06</strain>
    </source>
</reference>
<evidence type="ECO:0000256" key="1">
    <source>
        <dbReference type="SAM" id="MobiDB-lite"/>
    </source>
</evidence>
<proteinExistence type="predicted"/>
<gene>
    <name evidence="2" type="ORF">S01H1_50514</name>
</gene>
<feature type="region of interest" description="Disordered" evidence="1">
    <location>
        <begin position="27"/>
        <end position="58"/>
    </location>
</feature>